<dbReference type="InParanoid" id="A0A2J8XYQ6"/>
<protein>
    <submittedName>
        <fullName evidence="7">ATP synthase membrane subunit k</fullName>
    </submittedName>
</protein>
<evidence type="ECO:0000256" key="3">
    <source>
        <dbReference type="ARBA" id="ARBA00022989"/>
    </source>
</evidence>
<keyword evidence="2 6" id="KW-0812">Transmembrane</keyword>
<evidence type="ECO:0000313" key="8">
    <source>
        <dbReference type="Proteomes" id="UP000001595"/>
    </source>
</evidence>
<evidence type="ECO:0000256" key="1">
    <source>
        <dbReference type="ARBA" id="ARBA00004304"/>
    </source>
</evidence>
<keyword evidence="8" id="KW-1185">Reference proteome</keyword>
<accession>A0A2J8XYQ6</accession>
<gene>
    <name evidence="7" type="primary">ATP5MK</name>
</gene>
<name>A0A2J8XYQ6_PONAB</name>
<dbReference type="Pfam" id="PF14960">
    <property type="entry name" value="ATP_synth_reg"/>
    <property type="match status" value="1"/>
</dbReference>
<dbReference type="PANTHER" id="PTHR34038:SF1">
    <property type="entry name" value="ATP SYNTHASE MEMBRANE SUBUNIT K, MITOCHONDRIAL"/>
    <property type="match status" value="1"/>
</dbReference>
<organism evidence="7 8">
    <name type="scientific">Pongo abelii</name>
    <name type="common">Sumatran orangutan</name>
    <name type="synonym">Pongo pygmaeus abelii</name>
    <dbReference type="NCBI Taxonomy" id="9601"/>
    <lineage>
        <taxon>Eukaryota</taxon>
        <taxon>Metazoa</taxon>
        <taxon>Chordata</taxon>
        <taxon>Craniata</taxon>
        <taxon>Vertebrata</taxon>
        <taxon>Euteleostomi</taxon>
        <taxon>Mammalia</taxon>
        <taxon>Eutheria</taxon>
        <taxon>Euarchontoglires</taxon>
        <taxon>Primates</taxon>
        <taxon>Haplorrhini</taxon>
        <taxon>Catarrhini</taxon>
        <taxon>Hominidae</taxon>
        <taxon>Pongo</taxon>
    </lineage>
</organism>
<dbReference type="GeneTree" id="ENSGT00390000015489"/>
<dbReference type="PRINTS" id="PR01821">
    <property type="entry name" value="DAPIT"/>
</dbReference>
<dbReference type="AlphaFoldDB" id="A0A2J8XYQ6"/>
<dbReference type="Ensembl" id="ENSPPYT00000003153.2">
    <property type="protein sequence ID" value="ENSPPYP00000003049.2"/>
    <property type="gene ID" value="ENSPPYG00000002620.2"/>
</dbReference>
<evidence type="ECO:0000256" key="2">
    <source>
        <dbReference type="ARBA" id="ARBA00022692"/>
    </source>
</evidence>
<evidence type="ECO:0000313" key="7">
    <source>
        <dbReference type="Ensembl" id="ENSPPYP00000003049.2"/>
    </source>
</evidence>
<feature type="transmembrane region" description="Helical" evidence="6">
    <location>
        <begin position="125"/>
        <end position="144"/>
    </location>
</feature>
<dbReference type="PANTHER" id="PTHR34038">
    <property type="entry name" value="ATP SYNTHASE MEMBRANE SUBUNIT DAPIT, MITOCHONDRIAL"/>
    <property type="match status" value="1"/>
</dbReference>
<accession>H2NBH4</accession>
<reference evidence="7" key="3">
    <citation type="submission" date="2025-09" db="UniProtKB">
        <authorList>
            <consortium name="Ensembl"/>
        </authorList>
    </citation>
    <scope>IDENTIFICATION</scope>
</reference>
<comment type="subcellular location">
    <subcellularLocation>
        <location evidence="1">Mitochondrion membrane</location>
        <topology evidence="1">Single-pass membrane protein</topology>
    </subcellularLocation>
</comment>
<reference evidence="7 8" key="1">
    <citation type="submission" date="2008-02" db="EMBL/GenBank/DDBJ databases">
        <title>A 6x draft sequence assembly of the Pongo pygmaeus abelii genome.</title>
        <authorList>
            <person name="Wilson R.K."/>
            <person name="Mardis E."/>
        </authorList>
    </citation>
    <scope>NUCLEOTIDE SEQUENCE [LARGE SCALE GENOMIC DNA]</scope>
</reference>
<reference evidence="7" key="2">
    <citation type="submission" date="2025-08" db="UniProtKB">
        <authorList>
            <consortium name="Ensembl"/>
        </authorList>
    </citation>
    <scope>IDENTIFICATION</scope>
</reference>
<keyword evidence="4" id="KW-0496">Mitochondrion</keyword>
<sequence>ARAAVLTHAEKRIPTVHCNSSGSVGGLNTLLPLRCCGANLETGIGRAGLGAIANRRIRPNREGRLNACGGGGFFRPGREVVSFVEGHKLRNLRLWQIEIMAGPENDAQYQFTGIKKYFNSYTITGRLNCVLATYGSIALIVLYFKLRSKKTPAVKAT</sequence>
<evidence type="ECO:0000256" key="5">
    <source>
        <dbReference type="ARBA" id="ARBA00023136"/>
    </source>
</evidence>
<keyword evidence="3 6" id="KW-1133">Transmembrane helix</keyword>
<dbReference type="InterPro" id="IPR009125">
    <property type="entry name" value="ATPMK"/>
</dbReference>
<dbReference type="Proteomes" id="UP000001595">
    <property type="component" value="Chromosome 10"/>
</dbReference>
<evidence type="ECO:0000256" key="6">
    <source>
        <dbReference type="SAM" id="Phobius"/>
    </source>
</evidence>
<dbReference type="STRING" id="9601.ENSPPYP00000003049"/>
<keyword evidence="5 6" id="KW-0472">Membrane</keyword>
<dbReference type="GO" id="GO:0031966">
    <property type="term" value="C:mitochondrial membrane"/>
    <property type="evidence" value="ECO:0007669"/>
    <property type="project" value="UniProtKB-SubCell"/>
</dbReference>
<evidence type="ECO:0000256" key="4">
    <source>
        <dbReference type="ARBA" id="ARBA00023128"/>
    </source>
</evidence>
<proteinExistence type="predicted"/>
<dbReference type="FunCoup" id="A0A2J8XYQ6">
    <property type="interactions" value="1101"/>
</dbReference>